<evidence type="ECO:0000256" key="7">
    <source>
        <dbReference type="PROSITE-ProRule" id="PRU01373"/>
    </source>
</evidence>
<dbReference type="GO" id="GO:0071972">
    <property type="term" value="F:peptidoglycan L,D-transpeptidase activity"/>
    <property type="evidence" value="ECO:0007669"/>
    <property type="project" value="TreeGrafter"/>
</dbReference>
<feature type="compositionally biased region" description="Basic and acidic residues" evidence="8">
    <location>
        <begin position="248"/>
        <end position="258"/>
    </location>
</feature>
<evidence type="ECO:0000256" key="5">
    <source>
        <dbReference type="ARBA" id="ARBA00022984"/>
    </source>
</evidence>
<feature type="region of interest" description="Disordered" evidence="8">
    <location>
        <begin position="472"/>
        <end position="491"/>
    </location>
</feature>
<dbReference type="GO" id="GO:0018104">
    <property type="term" value="P:peptidoglycan-protein cross-linking"/>
    <property type="evidence" value="ECO:0007669"/>
    <property type="project" value="TreeGrafter"/>
</dbReference>
<dbReference type="FunFam" id="2.40.440.10:FF:000006">
    <property type="entry name" value="L,D-transpeptidase catalytic domain"/>
    <property type="match status" value="1"/>
</dbReference>
<dbReference type="KEGG" id="trb:HB776_10045"/>
<dbReference type="PIRSF" id="PIRSF029342">
    <property type="entry name" value="UCP029342_ErfK/YbiS/YcfS/YnhG"/>
    <property type="match status" value="1"/>
</dbReference>
<dbReference type="GO" id="GO:0071555">
    <property type="term" value="P:cell wall organization"/>
    <property type="evidence" value="ECO:0007669"/>
    <property type="project" value="UniProtKB-UniRule"/>
</dbReference>
<dbReference type="GO" id="GO:0005576">
    <property type="term" value="C:extracellular region"/>
    <property type="evidence" value="ECO:0007669"/>
    <property type="project" value="TreeGrafter"/>
</dbReference>
<evidence type="ECO:0000256" key="2">
    <source>
        <dbReference type="ARBA" id="ARBA00005992"/>
    </source>
</evidence>
<comment type="pathway">
    <text evidence="1 7">Cell wall biogenesis; peptidoglycan biosynthesis.</text>
</comment>
<dbReference type="InterPro" id="IPR038063">
    <property type="entry name" value="Transpep_catalytic_dom"/>
</dbReference>
<evidence type="ECO:0000313" key="11">
    <source>
        <dbReference type="Proteomes" id="UP000515291"/>
    </source>
</evidence>
<evidence type="ECO:0000256" key="3">
    <source>
        <dbReference type="ARBA" id="ARBA00022679"/>
    </source>
</evidence>
<feature type="compositionally biased region" description="Basic and acidic residues" evidence="8">
    <location>
        <begin position="472"/>
        <end position="481"/>
    </location>
</feature>
<accession>A0A7G6TXP8</accession>
<feature type="active site" description="Nucleophile" evidence="7">
    <location>
        <position position="187"/>
    </location>
</feature>
<name>A0A7G6TXP8_9BRAD</name>
<dbReference type="UniPathway" id="UPA00219"/>
<dbReference type="GO" id="GO:0016740">
    <property type="term" value="F:transferase activity"/>
    <property type="evidence" value="ECO:0007669"/>
    <property type="project" value="UniProtKB-KW"/>
</dbReference>
<dbReference type="PANTHER" id="PTHR30582:SF2">
    <property type="entry name" value="L,D-TRANSPEPTIDASE YCIB-RELATED"/>
    <property type="match status" value="1"/>
</dbReference>
<evidence type="ECO:0000256" key="4">
    <source>
        <dbReference type="ARBA" id="ARBA00022960"/>
    </source>
</evidence>
<feature type="region of interest" description="Disordered" evidence="8">
    <location>
        <begin position="236"/>
        <end position="299"/>
    </location>
</feature>
<dbReference type="EMBL" id="CP050292">
    <property type="protein sequence ID" value="QND71530.1"/>
    <property type="molecule type" value="Genomic_DNA"/>
</dbReference>
<keyword evidence="3" id="KW-0808">Transferase</keyword>
<dbReference type="Proteomes" id="UP000515291">
    <property type="component" value="Chromosome"/>
</dbReference>
<evidence type="ECO:0000256" key="8">
    <source>
        <dbReference type="SAM" id="MobiDB-lite"/>
    </source>
</evidence>
<dbReference type="AlphaFoldDB" id="A0A7G6TXP8"/>
<evidence type="ECO:0000256" key="6">
    <source>
        <dbReference type="ARBA" id="ARBA00023316"/>
    </source>
</evidence>
<dbReference type="InterPro" id="IPR005490">
    <property type="entry name" value="LD_TPept_cat_dom"/>
</dbReference>
<evidence type="ECO:0000259" key="9">
    <source>
        <dbReference type="PROSITE" id="PS52029"/>
    </source>
</evidence>
<dbReference type="SUPFAM" id="SSF141523">
    <property type="entry name" value="L,D-transpeptidase catalytic domain-like"/>
    <property type="match status" value="1"/>
</dbReference>
<feature type="active site" description="Proton donor/acceptor" evidence="7">
    <location>
        <position position="174"/>
    </location>
</feature>
<keyword evidence="6 7" id="KW-0961">Cell wall biogenesis/degradation</keyword>
<keyword evidence="5 7" id="KW-0573">Peptidoglycan synthesis</keyword>
<dbReference type="InterPro" id="IPR050979">
    <property type="entry name" value="LD-transpeptidase"/>
</dbReference>
<keyword evidence="4 7" id="KW-0133">Cell shape</keyword>
<feature type="compositionally biased region" description="Basic and acidic residues" evidence="8">
    <location>
        <begin position="376"/>
        <end position="387"/>
    </location>
</feature>
<feature type="region of interest" description="Disordered" evidence="8">
    <location>
        <begin position="376"/>
        <end position="406"/>
    </location>
</feature>
<sequence length="552" mass="58276">MDSRILDVGAFQLSREPGDKSRFLSSTIFSGGLLRIALVAMAGMAVAAPADAAVFWTDENPMIMREIEPPAPQPQQRQKKLKRLGAKLEKQVKEHAKPVGPLVIAISIERQSLRVFDANGLFAETPVSTGMRGHSTPMGVFSIIQKNKWHRSNIYSGAPMPYMQRITWSGIALHAGALPGYPASHGCIRMPMAFATKIWGWTRMGARVIIAPGEISPAEISHPLLAAQKAVPGPVAAAAPQDVQASPKADKASTDAKPQDLGLRPSAADRTKTQDKTQTADASNAMTKPAPATVMSDATPAKVESAVKAAEPEIMTRRDLDAAIAKVVELPTPEVKSAGTVAEAPAKLEPAKTEAPKAEIAKDNIAPVAASVPDVKKDETRPADAAKAEMSAASPAPAADATPKRSGQIAVLVSGKDGKLYVRQNFAPLFETPIAIKPSDRPLGTHIFTARTDKDDAKAFHWTGVSLPAVPHRADEDDNVSRRRKSTGAVEVKTRPLPNSAAEALDRLTIPADAMAQITEALASGGSIVVSDQGIAAGGETGQGTEFVVPLR</sequence>
<dbReference type="Gene3D" id="2.40.440.10">
    <property type="entry name" value="L,D-transpeptidase catalytic domain-like"/>
    <property type="match status" value="1"/>
</dbReference>
<feature type="compositionally biased region" description="Low complexity" evidence="8">
    <location>
        <begin position="236"/>
        <end position="245"/>
    </location>
</feature>
<protein>
    <submittedName>
        <fullName evidence="10">L,D-transpeptidase</fullName>
    </submittedName>
</protein>
<dbReference type="PANTHER" id="PTHR30582">
    <property type="entry name" value="L,D-TRANSPEPTIDASE"/>
    <property type="match status" value="1"/>
</dbReference>
<dbReference type="InterPro" id="IPR016915">
    <property type="entry name" value="UCP029342"/>
</dbReference>
<dbReference type="CDD" id="cd16913">
    <property type="entry name" value="YkuD_like"/>
    <property type="match status" value="1"/>
</dbReference>
<organism evidence="10 11">
    <name type="scientific">Tardiphaga robiniae</name>
    <dbReference type="NCBI Taxonomy" id="943830"/>
    <lineage>
        <taxon>Bacteria</taxon>
        <taxon>Pseudomonadati</taxon>
        <taxon>Pseudomonadota</taxon>
        <taxon>Alphaproteobacteria</taxon>
        <taxon>Hyphomicrobiales</taxon>
        <taxon>Nitrobacteraceae</taxon>
        <taxon>Tardiphaga</taxon>
    </lineage>
</organism>
<evidence type="ECO:0000256" key="1">
    <source>
        <dbReference type="ARBA" id="ARBA00004752"/>
    </source>
</evidence>
<evidence type="ECO:0000313" key="10">
    <source>
        <dbReference type="EMBL" id="QND71530.1"/>
    </source>
</evidence>
<feature type="compositionally biased region" description="Polar residues" evidence="8">
    <location>
        <begin position="276"/>
        <end position="286"/>
    </location>
</feature>
<dbReference type="PROSITE" id="PS52029">
    <property type="entry name" value="LD_TPASE"/>
    <property type="match status" value="1"/>
</dbReference>
<comment type="similarity">
    <text evidence="2">Belongs to the YkuD family.</text>
</comment>
<dbReference type="GO" id="GO:0008360">
    <property type="term" value="P:regulation of cell shape"/>
    <property type="evidence" value="ECO:0007669"/>
    <property type="project" value="UniProtKB-UniRule"/>
</dbReference>
<proteinExistence type="inferred from homology"/>
<feature type="compositionally biased region" description="Low complexity" evidence="8">
    <location>
        <begin position="388"/>
        <end position="401"/>
    </location>
</feature>
<reference evidence="11" key="1">
    <citation type="journal article" date="2020" name="Mol. Plant Microbe">
        <title>Rhizobial microsymbionts of the narrowly endemic Oxytropis species growing in Kamchatka are characterized by significant genetic diversity and possess a set of genes that are associated with T3SS and T6SS secretion systems and can affect the development of symbiosis.</title>
        <authorList>
            <person name="Safronova V."/>
            <person name="Guro P."/>
            <person name="Sazanova A."/>
            <person name="Kuznetsova I."/>
            <person name="Belimov A."/>
            <person name="Yakubov V."/>
            <person name="Chirak E."/>
            <person name="Afonin A."/>
            <person name="Gogolev Y."/>
            <person name="Andronov E."/>
            <person name="Tikhonovich I."/>
        </authorList>
    </citation>
    <scope>NUCLEOTIDE SEQUENCE [LARGE SCALE GENOMIC DNA]</scope>
    <source>
        <strain evidence="11">581</strain>
    </source>
</reference>
<feature type="domain" description="L,D-TPase catalytic" evidence="9">
    <location>
        <begin position="102"/>
        <end position="211"/>
    </location>
</feature>
<dbReference type="Pfam" id="PF03734">
    <property type="entry name" value="YkuD"/>
    <property type="match status" value="1"/>
</dbReference>
<dbReference type="NCBIfam" id="NF004785">
    <property type="entry name" value="PRK06132.1-2"/>
    <property type="match status" value="1"/>
</dbReference>
<gene>
    <name evidence="10" type="ORF">HB776_10045</name>
</gene>